<proteinExistence type="predicted"/>
<dbReference type="InterPro" id="IPR000182">
    <property type="entry name" value="GNAT_dom"/>
</dbReference>
<reference evidence="3" key="1">
    <citation type="journal article" date="2019" name="Int. J. Syst. Evol. Microbiol.">
        <title>The Global Catalogue of Microorganisms (GCM) 10K type strain sequencing project: providing services to taxonomists for standard genome sequencing and annotation.</title>
        <authorList>
            <consortium name="The Broad Institute Genomics Platform"/>
            <consortium name="The Broad Institute Genome Sequencing Center for Infectious Disease"/>
            <person name="Wu L."/>
            <person name="Ma J."/>
        </authorList>
    </citation>
    <scope>NUCLEOTIDE SEQUENCE [LARGE SCALE GENOMIC DNA]</scope>
    <source>
        <strain evidence="3">JCM 9377</strain>
    </source>
</reference>
<sequence>MQRDHSCESGRHYLRHGRFELRTPHPYEEAAAVSAICDDEAQKWLGWPPELVVPAEQRDRWLSMELPDPHFYREPPGSGDTYALVDREEARVAGILILSTCPDHRRWELGGGLAPSHRRRGFGAVLFRLGLTLAHEHYGLPTVHAGTEEANAGCCGSLLSAGFTASGASAVHRLPDGREVEALWFSSTVPDPVSCRRRRFGWASWR</sequence>
<dbReference type="Pfam" id="PF13302">
    <property type="entry name" value="Acetyltransf_3"/>
    <property type="match status" value="1"/>
</dbReference>
<dbReference type="InterPro" id="IPR016181">
    <property type="entry name" value="Acyl_CoA_acyltransferase"/>
</dbReference>
<comment type="caution">
    <text evidence="2">The sequence shown here is derived from an EMBL/GenBank/DDBJ whole genome shotgun (WGS) entry which is preliminary data.</text>
</comment>
<dbReference type="PROSITE" id="PS51186">
    <property type="entry name" value="GNAT"/>
    <property type="match status" value="1"/>
</dbReference>
<evidence type="ECO:0000313" key="3">
    <source>
        <dbReference type="Proteomes" id="UP001501237"/>
    </source>
</evidence>
<dbReference type="Proteomes" id="UP001501237">
    <property type="component" value="Unassembled WGS sequence"/>
</dbReference>
<evidence type="ECO:0000313" key="2">
    <source>
        <dbReference type="EMBL" id="GAA3229591.1"/>
    </source>
</evidence>
<keyword evidence="3" id="KW-1185">Reference proteome</keyword>
<name>A0ABP6QIQ6_9ACTN</name>
<organism evidence="2 3">
    <name type="scientific">Actinocorallia longicatena</name>
    <dbReference type="NCBI Taxonomy" id="111803"/>
    <lineage>
        <taxon>Bacteria</taxon>
        <taxon>Bacillati</taxon>
        <taxon>Actinomycetota</taxon>
        <taxon>Actinomycetes</taxon>
        <taxon>Streptosporangiales</taxon>
        <taxon>Thermomonosporaceae</taxon>
        <taxon>Actinocorallia</taxon>
    </lineage>
</organism>
<gene>
    <name evidence="2" type="ORF">GCM10010468_59580</name>
</gene>
<feature type="domain" description="N-acetyltransferase" evidence="1">
    <location>
        <begin position="31"/>
        <end position="190"/>
    </location>
</feature>
<dbReference type="RefSeq" id="WP_344834963.1">
    <property type="nucleotide sequence ID" value="NZ_BAAAUV010000019.1"/>
</dbReference>
<dbReference type="SUPFAM" id="SSF55729">
    <property type="entry name" value="Acyl-CoA N-acyltransferases (Nat)"/>
    <property type="match status" value="1"/>
</dbReference>
<accession>A0ABP6QIQ6</accession>
<protein>
    <submittedName>
        <fullName evidence="2">GNAT family protein</fullName>
    </submittedName>
</protein>
<evidence type="ECO:0000259" key="1">
    <source>
        <dbReference type="PROSITE" id="PS51186"/>
    </source>
</evidence>
<dbReference type="Gene3D" id="3.40.630.30">
    <property type="match status" value="1"/>
</dbReference>
<dbReference type="EMBL" id="BAAAUV010000019">
    <property type="protein sequence ID" value="GAA3229591.1"/>
    <property type="molecule type" value="Genomic_DNA"/>
</dbReference>